<feature type="transmembrane region" description="Helical" evidence="1">
    <location>
        <begin position="5"/>
        <end position="25"/>
    </location>
</feature>
<proteinExistence type="predicted"/>
<dbReference type="EMBL" id="JABBYL010000013">
    <property type="protein sequence ID" value="NMO09030.1"/>
    <property type="molecule type" value="Genomic_DNA"/>
</dbReference>
<keyword evidence="1" id="KW-1133">Transmembrane helix</keyword>
<keyword evidence="1" id="KW-0812">Transmembrane</keyword>
<evidence type="ECO:0000313" key="2">
    <source>
        <dbReference type="EMBL" id="NMO09030.1"/>
    </source>
</evidence>
<sequence>MRRSLLNPILAFGVLIILMMGFIYIGDTIEGYFPPQKPEEITAMSIGDTVVSGMKVVDDTKIRKVPVLYNFEYLKNLLQEEKYLQIINGLLTGSVETPLAKLASGSISAQGVAHGFEGPGFLSVQGQQLVVNPPQTFVWGYKTGYTVGVKTKDGLEIREGGKSGELVKTVSSSDIKNETIPHEYVTITTFKKWYNRSDVGDYINLDYSLTGFNDGRNQVPPSQIKTFFGESVVTYMKNYPSGSPVMAYMGPHSENVTASSAESLGSHPEYGDAARAYNAMQFARAWNGTIIPPKTGSNGKENIGFDPCPDPNATGGSAVHGVCPAGRSLRGATAAAGLPLPSGIRWGELSIAYDTSPTVGVKVYNNHNYPIKLVMWTEGSGAGLVINSRVVKLS</sequence>
<dbReference type="AlphaFoldDB" id="A0A7K4DKV8"/>
<dbReference type="Proteomes" id="UP000591058">
    <property type="component" value="Unassembled WGS sequence"/>
</dbReference>
<dbReference type="GeneID" id="35123963"/>
<accession>A0A7K4DKV8</accession>
<evidence type="ECO:0000313" key="3">
    <source>
        <dbReference type="Proteomes" id="UP000591058"/>
    </source>
</evidence>
<comment type="caution">
    <text evidence="2">The sequence shown here is derived from an EMBL/GenBank/DDBJ whole genome shotgun (WGS) entry which is preliminary data.</text>
</comment>
<name>A0A7K4DKV8_9EURY</name>
<keyword evidence="1" id="KW-0472">Membrane</keyword>
<reference evidence="2 3" key="1">
    <citation type="submission" date="2020-04" db="EMBL/GenBank/DDBJ databases">
        <title>Draft genome of Methanobacterium subterraneum isolated from animal feces.</title>
        <authorList>
            <person name="Ouboter H.T."/>
            <person name="Berger S."/>
            <person name="Gungor E."/>
            <person name="Jetten M.S.M."/>
            <person name="Welte C.U."/>
        </authorList>
    </citation>
    <scope>NUCLEOTIDE SEQUENCE [LARGE SCALE GENOMIC DNA]</scope>
    <source>
        <strain evidence="2">HO_2020</strain>
    </source>
</reference>
<evidence type="ECO:0000256" key="1">
    <source>
        <dbReference type="SAM" id="Phobius"/>
    </source>
</evidence>
<organism evidence="2 3">
    <name type="scientific">Methanobacterium subterraneum</name>
    <dbReference type="NCBI Taxonomy" id="59277"/>
    <lineage>
        <taxon>Archaea</taxon>
        <taxon>Methanobacteriati</taxon>
        <taxon>Methanobacteriota</taxon>
        <taxon>Methanomada group</taxon>
        <taxon>Methanobacteria</taxon>
        <taxon>Methanobacteriales</taxon>
        <taxon>Methanobacteriaceae</taxon>
        <taxon>Methanobacterium</taxon>
    </lineage>
</organism>
<protein>
    <submittedName>
        <fullName evidence="2">Uncharacterized protein</fullName>
    </submittedName>
</protein>
<dbReference type="RefSeq" id="WP_100907518.1">
    <property type="nucleotide sequence ID" value="NZ_JABBYL010000013.1"/>
</dbReference>
<gene>
    <name evidence="2" type="ORF">HG719_04155</name>
</gene>